<comment type="caution">
    <text evidence="1">The sequence shown here is derived from an EMBL/GenBank/DDBJ whole genome shotgun (WGS) entry which is preliminary data.</text>
</comment>
<name>A0A923MAJ7_9BURK</name>
<gene>
    <name evidence="1" type="ORF">H8R02_20600</name>
</gene>
<keyword evidence="2" id="KW-1185">Reference proteome</keyword>
<dbReference type="EMBL" id="JACORU010000008">
    <property type="protein sequence ID" value="MBC5766878.1"/>
    <property type="molecule type" value="Genomic_DNA"/>
</dbReference>
<protein>
    <submittedName>
        <fullName evidence="1">Uncharacterized protein</fullName>
    </submittedName>
</protein>
<dbReference type="RefSeq" id="WP_187083371.1">
    <property type="nucleotide sequence ID" value="NZ_JACORU010000008.1"/>
</dbReference>
<dbReference type="AlphaFoldDB" id="A0A923MAJ7"/>
<reference evidence="1" key="1">
    <citation type="submission" date="2020-08" db="EMBL/GenBank/DDBJ databases">
        <title>Ramlibacter sp. GTP1 16S ribosomal RNA gene genome sequencing and assembly.</title>
        <authorList>
            <person name="Kang M."/>
        </authorList>
    </citation>
    <scope>NUCLEOTIDE SEQUENCE</scope>
    <source>
        <strain evidence="1">GTP1</strain>
    </source>
</reference>
<organism evidence="1 2">
    <name type="scientific">Ramlibacter albus</name>
    <dbReference type="NCBI Taxonomy" id="2079448"/>
    <lineage>
        <taxon>Bacteria</taxon>
        <taxon>Pseudomonadati</taxon>
        <taxon>Pseudomonadota</taxon>
        <taxon>Betaproteobacteria</taxon>
        <taxon>Burkholderiales</taxon>
        <taxon>Comamonadaceae</taxon>
        <taxon>Ramlibacter</taxon>
    </lineage>
</organism>
<sequence length="116" mass="13905">MKVVPMSTYRRVGGLRPGEVWLERAFPDRQWIISGVLLCEDGQRRVVIEPLDDRNSEATYSETYFRRHFIDRHQWLRRENERVLRKARRRDTVELLHEMAQINYPESPPPRLTTSA</sequence>
<evidence type="ECO:0000313" key="1">
    <source>
        <dbReference type="EMBL" id="MBC5766878.1"/>
    </source>
</evidence>
<accession>A0A923MAJ7</accession>
<dbReference type="Proteomes" id="UP000596827">
    <property type="component" value="Unassembled WGS sequence"/>
</dbReference>
<proteinExistence type="predicted"/>
<evidence type="ECO:0000313" key="2">
    <source>
        <dbReference type="Proteomes" id="UP000596827"/>
    </source>
</evidence>